<evidence type="ECO:0000259" key="3">
    <source>
        <dbReference type="PROSITE" id="PS51352"/>
    </source>
</evidence>
<dbReference type="EMBL" id="GBBI01001691">
    <property type="protein sequence ID" value="JAC17021.1"/>
    <property type="molecule type" value="mRNA"/>
</dbReference>
<dbReference type="Gene3D" id="3.40.30.10">
    <property type="entry name" value="Glutaredoxin"/>
    <property type="match status" value="1"/>
</dbReference>
<dbReference type="PROSITE" id="PS51352">
    <property type="entry name" value="THIOREDOXIN_2"/>
    <property type="match status" value="1"/>
</dbReference>
<dbReference type="InterPro" id="IPR036249">
    <property type="entry name" value="Thioredoxin-like_sf"/>
</dbReference>
<organism evidence="4">
    <name type="scientific">Triatoma infestans</name>
    <name type="common">Assassin bug</name>
    <dbReference type="NCBI Taxonomy" id="30076"/>
    <lineage>
        <taxon>Eukaryota</taxon>
        <taxon>Metazoa</taxon>
        <taxon>Ecdysozoa</taxon>
        <taxon>Arthropoda</taxon>
        <taxon>Hexapoda</taxon>
        <taxon>Insecta</taxon>
        <taxon>Pterygota</taxon>
        <taxon>Neoptera</taxon>
        <taxon>Paraneoptera</taxon>
        <taxon>Hemiptera</taxon>
        <taxon>Heteroptera</taxon>
        <taxon>Panheteroptera</taxon>
        <taxon>Cimicomorpha</taxon>
        <taxon>Reduviidae</taxon>
        <taxon>Triatominae</taxon>
        <taxon>Triatoma</taxon>
    </lineage>
</organism>
<feature type="non-terminal residue" evidence="4">
    <location>
        <position position="178"/>
    </location>
</feature>
<evidence type="ECO:0000256" key="1">
    <source>
        <dbReference type="ARBA" id="ARBA00023157"/>
    </source>
</evidence>
<dbReference type="Pfam" id="PF00085">
    <property type="entry name" value="Thioredoxin"/>
    <property type="match status" value="1"/>
</dbReference>
<dbReference type="PANTHER" id="PTHR46115">
    <property type="entry name" value="THIOREDOXIN-LIKE PROTEIN 1"/>
    <property type="match status" value="1"/>
</dbReference>
<dbReference type="SUPFAM" id="SSF52833">
    <property type="entry name" value="Thioredoxin-like"/>
    <property type="match status" value="1"/>
</dbReference>
<protein>
    <submittedName>
        <fullName evidence="4">Putative thioredoxin</fullName>
    </submittedName>
</protein>
<feature type="region of interest" description="Disordered" evidence="2">
    <location>
        <begin position="150"/>
        <end position="178"/>
    </location>
</feature>
<evidence type="ECO:0000256" key="2">
    <source>
        <dbReference type="SAM" id="MobiDB-lite"/>
    </source>
</evidence>
<reference evidence="4" key="1">
    <citation type="journal article" date="2014" name="PLoS Negl. Trop. Dis.">
        <title>An updated insight into the Sialotranscriptome of Triatoma infestans: developmental stage and geographic variations.</title>
        <authorList>
            <person name="Schwarz A."/>
            <person name="Medrano-Mercado N."/>
            <person name="Schaub G.A."/>
            <person name="Struchiner C.J."/>
            <person name="Bargues M.D."/>
            <person name="Levy M.Z."/>
            <person name="Ribeiro J.M."/>
        </authorList>
    </citation>
    <scope>NUCLEOTIDE SEQUENCE</scope>
    <source>
        <strain evidence="4">Chile</strain>
        <tissue evidence="4">Salivary glands</tissue>
    </source>
</reference>
<feature type="domain" description="Thioredoxin" evidence="3">
    <location>
        <begin position="1"/>
        <end position="142"/>
    </location>
</feature>
<dbReference type="CDD" id="cd02947">
    <property type="entry name" value="TRX_family"/>
    <property type="match status" value="1"/>
</dbReference>
<accession>A0A023F6P1</accession>
<proteinExistence type="evidence at transcript level"/>
<dbReference type="InterPro" id="IPR013766">
    <property type="entry name" value="Thioredoxin_domain"/>
</dbReference>
<evidence type="ECO:0000313" key="4">
    <source>
        <dbReference type="EMBL" id="JAC17021.1"/>
    </source>
</evidence>
<sequence>MPSEVKSLAELESKISEAGDKLVLLYFGALWCRPCKIAAPKLAELEKEYPDMTMLKIDADEADELCFLFGVEILPSFICIKETLVLYELHGLNIEKLIEIIQKYYNCDVKTLKEKPKTYINMIEAGYKKIKEIKALIEATLKDEVSELPVTTRTSTEIKGKGKPGTKTGKPKVFQPKP</sequence>
<name>A0A023F6P1_TRIIF</name>
<dbReference type="AlphaFoldDB" id="A0A023F6P1"/>
<keyword evidence="1" id="KW-1015">Disulfide bond</keyword>